<protein>
    <submittedName>
        <fullName evidence="2">SH3 domain-containing protein</fullName>
    </submittedName>
</protein>
<dbReference type="RefSeq" id="WP_261973468.1">
    <property type="nucleotide sequence ID" value="NZ_CP103460.1"/>
</dbReference>
<comment type="caution">
    <text evidence="2">The sequence shown here is derived from an EMBL/GenBank/DDBJ whole genome shotgun (WGS) entry which is preliminary data.</text>
</comment>
<name>A0AAJ1QZ20_9FLAO</name>
<dbReference type="Gene3D" id="2.30.30.40">
    <property type="entry name" value="SH3 Domains"/>
    <property type="match status" value="1"/>
</dbReference>
<evidence type="ECO:0000313" key="2">
    <source>
        <dbReference type="EMBL" id="MDN3620432.1"/>
    </source>
</evidence>
<organism evidence="2 3">
    <name type="scientific">Polaribacter sejongensis</name>
    <dbReference type="NCBI Taxonomy" id="985043"/>
    <lineage>
        <taxon>Bacteria</taxon>
        <taxon>Pseudomonadati</taxon>
        <taxon>Bacteroidota</taxon>
        <taxon>Flavobacteriia</taxon>
        <taxon>Flavobacteriales</taxon>
        <taxon>Flavobacteriaceae</taxon>
    </lineage>
</organism>
<dbReference type="EMBL" id="JAUFQH010000010">
    <property type="protein sequence ID" value="MDN3620432.1"/>
    <property type="molecule type" value="Genomic_DNA"/>
</dbReference>
<dbReference type="Proteomes" id="UP001228636">
    <property type="component" value="Unassembled WGS sequence"/>
</dbReference>
<dbReference type="Pfam" id="PF08239">
    <property type="entry name" value="SH3_3"/>
    <property type="match status" value="1"/>
</dbReference>
<dbReference type="PROSITE" id="PS51781">
    <property type="entry name" value="SH3B"/>
    <property type="match status" value="1"/>
</dbReference>
<feature type="domain" description="SH3b" evidence="1">
    <location>
        <begin position="117"/>
        <end position="181"/>
    </location>
</feature>
<evidence type="ECO:0000313" key="3">
    <source>
        <dbReference type="Proteomes" id="UP001228636"/>
    </source>
</evidence>
<evidence type="ECO:0000259" key="1">
    <source>
        <dbReference type="PROSITE" id="PS51781"/>
    </source>
</evidence>
<reference evidence="2 3" key="1">
    <citation type="journal article" date="2014" name="Int. J. Syst. Evol. Microbiol.">
        <title>Complete genome sequence of Corynebacterium casei LMG S-19264T (=DSM 44701T), isolated from a smear-ripened cheese.</title>
        <authorList>
            <consortium name="US DOE Joint Genome Institute (JGI-PGF)"/>
            <person name="Walter F."/>
            <person name="Albersmeier A."/>
            <person name="Kalinowski J."/>
            <person name="Ruckert C."/>
        </authorList>
    </citation>
    <scope>NUCLEOTIDE SEQUENCE [LARGE SCALE GENOMIC DNA]</scope>
    <source>
        <strain evidence="2 3">CECT 8670</strain>
    </source>
</reference>
<accession>A0AAJ1QZ20</accession>
<proteinExistence type="predicted"/>
<gene>
    <name evidence="2" type="ORF">QWY81_13275</name>
</gene>
<dbReference type="AlphaFoldDB" id="A0AAJ1QZ20"/>
<sequence length="182" mass="20414">MKNILLIFSLIYFVFGSTVLHGQKANLVASCCEGKTGRCTGSAYCTACKNCRYCKYCSNGGSCGVCSGGSKRTYKPKPTYTYPSTSTSTTNSYWYNKGNAKSNIYNLSNDIFSKYYLKNLMVNTLTLNLRTGPGTEYNVLKRINKYQKLIFLAMTGNWVKVKVKSTNIIGFVHYKYIVVLNE</sequence>
<dbReference type="InterPro" id="IPR003646">
    <property type="entry name" value="SH3-like_bac-type"/>
</dbReference>